<dbReference type="PROSITE" id="PS50030">
    <property type="entry name" value="UBA"/>
    <property type="match status" value="1"/>
</dbReference>
<feature type="compositionally biased region" description="Low complexity" evidence="2">
    <location>
        <begin position="737"/>
        <end position="751"/>
    </location>
</feature>
<dbReference type="EMBL" id="SGPL01000579">
    <property type="protein sequence ID" value="THH10304.1"/>
    <property type="molecule type" value="Genomic_DNA"/>
</dbReference>
<dbReference type="PROSITE" id="PS50005">
    <property type="entry name" value="TPR"/>
    <property type="match status" value="1"/>
</dbReference>
<feature type="region of interest" description="Disordered" evidence="2">
    <location>
        <begin position="478"/>
        <end position="565"/>
    </location>
</feature>
<dbReference type="InterPro" id="IPR009060">
    <property type="entry name" value="UBA-like_sf"/>
</dbReference>
<dbReference type="SUPFAM" id="SSF48452">
    <property type="entry name" value="TPR-like"/>
    <property type="match status" value="1"/>
</dbReference>
<keyword evidence="5" id="KW-1185">Reference proteome</keyword>
<feature type="compositionally biased region" description="Polar residues" evidence="2">
    <location>
        <begin position="194"/>
        <end position="211"/>
    </location>
</feature>
<name>A0A4S4LEJ8_9AGAM</name>
<evidence type="ECO:0000313" key="5">
    <source>
        <dbReference type="Proteomes" id="UP000310158"/>
    </source>
</evidence>
<keyword evidence="1" id="KW-0802">TPR repeat</keyword>
<feature type="compositionally biased region" description="Polar residues" evidence="2">
    <location>
        <begin position="289"/>
        <end position="300"/>
    </location>
</feature>
<feature type="compositionally biased region" description="Low complexity" evidence="2">
    <location>
        <begin position="43"/>
        <end position="54"/>
    </location>
</feature>
<dbReference type="SUPFAM" id="SSF46934">
    <property type="entry name" value="UBA-like"/>
    <property type="match status" value="1"/>
</dbReference>
<dbReference type="InterPro" id="IPR019734">
    <property type="entry name" value="TPR_rpt"/>
</dbReference>
<organism evidence="4 5">
    <name type="scientific">Bondarzewia mesenterica</name>
    <dbReference type="NCBI Taxonomy" id="1095465"/>
    <lineage>
        <taxon>Eukaryota</taxon>
        <taxon>Fungi</taxon>
        <taxon>Dikarya</taxon>
        <taxon>Basidiomycota</taxon>
        <taxon>Agaricomycotina</taxon>
        <taxon>Agaricomycetes</taxon>
        <taxon>Russulales</taxon>
        <taxon>Bondarzewiaceae</taxon>
        <taxon>Bondarzewia</taxon>
    </lineage>
</organism>
<dbReference type="Proteomes" id="UP000310158">
    <property type="component" value="Unassembled WGS sequence"/>
</dbReference>
<evidence type="ECO:0000256" key="1">
    <source>
        <dbReference type="PROSITE-ProRule" id="PRU00339"/>
    </source>
</evidence>
<feature type="region of interest" description="Disordered" evidence="2">
    <location>
        <begin position="43"/>
        <end position="307"/>
    </location>
</feature>
<sequence>MTDSFADLWNSSAPTKTIQPTSKLGSATAAINGTRRPSYDAFSLLASSSASPSPSRTPSGTKTNQRITPRPTPSIPSGSDAFSGLLSGSLVGTSNTANLSMAERASKAEKERREALLKRQEEVKQQSSTWAGLDTLAKGAVASPQPSHPAVTQLPDDDWLFGAVEPAKPSATNSKVADPPEAQGDVWGLEEFTSRSAKTAPSASAIQSTSLWDLDDFASSSEPVAATSSQSASRSQISSRSNTPGDFDFGNREDGLLESDSSNEDDILGDLGKPMDAVPRRSSPVPLSGSPSQENRQRSMVPSPPPHIIGQIVEMGFSVDQARVALASTDTGLDVQAALETMLANGAGASTPSPEVIHPERRRRHREELHDGDGFASSPRGRHRPDQPRRLHAHTRPSQEDASSQETNYQQQADKLLAQASEIGLSVFNRANAFWNQGKEKVQKVYEERAAAARASSSGRSTTQGRPRWMQEILDKEEAEQGGEAGEREAGPSFTDGEVLPARPSRQRPPVEREPQPQVDTTDLFSVDAPKAYVSPFRRGASSRDAGAASSPSSSKPTPPRVPSPISMVQRKTVFASPSAIAASTKYKASGMEMFKLGRYAEAETAYSSAISQLPSSHLFLVPLHNNRALTRLKTGDTSGAIEDCTTAMNIIGPSYHPTRETKVMKEEDGAGVDLGDALIKAWRRRAEACESKEKWELARKDWEAIAGAEFAGRARTEALNGIGRCRKMLNASGAADATAASRSRPSAPAPAKVPNHPAPRRGLTPPSAALKRLHEANKAAEAEEEARYELKDTVDARMTAWKKGKETNLRALIASLDMVLWPELGWQKVGMAELVSQNQVKIRYTKAIAKLHPDKVRFKVGYLFEDIDEVLVFWQLSANNTTVEQRMIANGVFGSLNDAWNAFKP</sequence>
<feature type="compositionally biased region" description="Low complexity" evidence="2">
    <location>
        <begin position="538"/>
        <end position="556"/>
    </location>
</feature>
<feature type="compositionally biased region" description="Low complexity" evidence="2">
    <location>
        <begin position="83"/>
        <end position="92"/>
    </location>
</feature>
<feature type="region of interest" description="Disordered" evidence="2">
    <location>
        <begin position="344"/>
        <end position="410"/>
    </location>
</feature>
<feature type="region of interest" description="Disordered" evidence="2">
    <location>
        <begin position="737"/>
        <end position="766"/>
    </location>
</feature>
<dbReference type="Gene3D" id="1.10.8.10">
    <property type="entry name" value="DNA helicase RuvA subunit, C-terminal domain"/>
    <property type="match status" value="1"/>
</dbReference>
<dbReference type="GO" id="GO:0030276">
    <property type="term" value="F:clathrin binding"/>
    <property type="evidence" value="ECO:0007669"/>
    <property type="project" value="TreeGrafter"/>
</dbReference>
<feature type="compositionally biased region" description="Low complexity" evidence="2">
    <location>
        <begin position="228"/>
        <end position="241"/>
    </location>
</feature>
<reference evidence="4 5" key="1">
    <citation type="submission" date="2019-02" db="EMBL/GenBank/DDBJ databases">
        <title>Genome sequencing of the rare red list fungi Bondarzewia mesenterica.</title>
        <authorList>
            <person name="Buettner E."/>
            <person name="Kellner H."/>
        </authorList>
    </citation>
    <scope>NUCLEOTIDE SEQUENCE [LARGE SCALE GENOMIC DNA]</scope>
    <source>
        <strain evidence="4 5">DSM 108281</strain>
    </source>
</reference>
<feature type="repeat" description="TPR" evidence="1">
    <location>
        <begin position="584"/>
        <end position="617"/>
    </location>
</feature>
<dbReference type="GO" id="GO:0072583">
    <property type="term" value="P:clathrin-dependent endocytosis"/>
    <property type="evidence" value="ECO:0007669"/>
    <property type="project" value="TreeGrafter"/>
</dbReference>
<protein>
    <recommendedName>
        <fullName evidence="3">UBA domain-containing protein</fullName>
    </recommendedName>
</protein>
<accession>A0A4S4LEJ8</accession>
<feature type="domain" description="UBA" evidence="3">
    <location>
        <begin position="303"/>
        <end position="345"/>
    </location>
</feature>
<feature type="region of interest" description="Disordered" evidence="2">
    <location>
        <begin position="1"/>
        <end position="30"/>
    </location>
</feature>
<evidence type="ECO:0000256" key="2">
    <source>
        <dbReference type="SAM" id="MobiDB-lite"/>
    </source>
</evidence>
<gene>
    <name evidence="4" type="ORF">EW146_g8412</name>
</gene>
<feature type="compositionally biased region" description="Basic and acidic residues" evidence="2">
    <location>
        <begin position="104"/>
        <end position="124"/>
    </location>
</feature>
<feature type="compositionally biased region" description="Polar residues" evidence="2">
    <location>
        <begin position="56"/>
        <end position="67"/>
    </location>
</feature>
<dbReference type="PANTHER" id="PTHR23172">
    <property type="entry name" value="AUXILIN/CYCLIN G-ASSOCIATED KINASE-RELATED"/>
    <property type="match status" value="1"/>
</dbReference>
<evidence type="ECO:0000259" key="3">
    <source>
        <dbReference type="PROSITE" id="PS50030"/>
    </source>
</evidence>
<dbReference type="GO" id="GO:0072318">
    <property type="term" value="P:clathrin coat disassembly"/>
    <property type="evidence" value="ECO:0007669"/>
    <property type="project" value="TreeGrafter"/>
</dbReference>
<dbReference type="GO" id="GO:0005737">
    <property type="term" value="C:cytoplasm"/>
    <property type="evidence" value="ECO:0007669"/>
    <property type="project" value="TreeGrafter"/>
</dbReference>
<evidence type="ECO:0000313" key="4">
    <source>
        <dbReference type="EMBL" id="THH10304.1"/>
    </source>
</evidence>
<dbReference type="Gene3D" id="1.25.40.10">
    <property type="entry name" value="Tetratricopeptide repeat domain"/>
    <property type="match status" value="1"/>
</dbReference>
<feature type="compositionally biased region" description="Polar residues" evidence="2">
    <location>
        <begin position="400"/>
        <end position="410"/>
    </location>
</feature>
<dbReference type="InterPro" id="IPR011990">
    <property type="entry name" value="TPR-like_helical_dom_sf"/>
</dbReference>
<dbReference type="Gene3D" id="1.10.287.110">
    <property type="entry name" value="DnaJ domain"/>
    <property type="match status" value="1"/>
</dbReference>
<dbReference type="GO" id="GO:0031982">
    <property type="term" value="C:vesicle"/>
    <property type="evidence" value="ECO:0007669"/>
    <property type="project" value="TreeGrafter"/>
</dbReference>
<dbReference type="InterPro" id="IPR015940">
    <property type="entry name" value="UBA"/>
</dbReference>
<comment type="caution">
    <text evidence="4">The sequence shown here is derived from an EMBL/GenBank/DDBJ whole genome shotgun (WGS) entry which is preliminary data.</text>
</comment>
<dbReference type="OrthoDB" id="1717591at2759"/>
<dbReference type="SUPFAM" id="SSF46565">
    <property type="entry name" value="Chaperone J-domain"/>
    <property type="match status" value="1"/>
</dbReference>
<dbReference type="InterPro" id="IPR036869">
    <property type="entry name" value="J_dom_sf"/>
</dbReference>
<proteinExistence type="predicted"/>
<dbReference type="PANTHER" id="PTHR23172:SF19">
    <property type="entry name" value="J DOMAIN-CONTAINING PROTEIN"/>
    <property type="match status" value="1"/>
</dbReference>
<dbReference type="AlphaFoldDB" id="A0A4S4LEJ8"/>